<dbReference type="EMBL" id="QORE01000337">
    <property type="protein sequence ID" value="RCI74591.1"/>
    <property type="molecule type" value="Genomic_DNA"/>
</dbReference>
<evidence type="ECO:0000256" key="1">
    <source>
        <dbReference type="SAM" id="MobiDB-lite"/>
    </source>
</evidence>
<dbReference type="EMBL" id="WXZT01000004">
    <property type="protein sequence ID" value="MZZ12387.1"/>
    <property type="molecule type" value="Genomic_DNA"/>
</dbReference>
<reference evidence="6 12" key="3">
    <citation type="submission" date="2017-05" db="EMBL/GenBank/DDBJ databases">
        <authorList>
            <person name="Song R."/>
            <person name="Chenine A.L."/>
            <person name="Ruprecht R.M."/>
        </authorList>
    </citation>
    <scope>NUCLEOTIDE SEQUENCE [LARGE SCALE GENOMIC DNA]</scope>
    <source>
        <strain evidence="6 12">S567_C10_BS</strain>
    </source>
</reference>
<reference evidence="5" key="9">
    <citation type="submission" date="2020-01" db="EMBL/GenBank/DDBJ databases">
        <title>Bacteria Cultured from War Wounds Associated with the Conflict in Eastern Ukraine.</title>
        <authorList>
            <person name="Snesrud E."/>
            <person name="Galac M.R."/>
            <person name="Mc Gann P."/>
            <person name="Valentine K."/>
            <person name="Viacheslav K."/>
        </authorList>
    </citation>
    <scope>NUCLEOTIDE SEQUENCE</scope>
    <source>
        <strain evidence="5">VNMU148</strain>
    </source>
</reference>
<sequence length="135" mass="14861">MPRGDKSKYSDKQQRKAEHIEESYKAKGVSESEAEARAWATVNKQSGGGERKGGSGRAKSETAKRADRKDSAHRAAQARSGRPANRGSASRGKRQGSTSVSEMTREELMQLARKRDIRGRSTMRKAELIEALSRA</sequence>
<reference evidence="8 14" key="6">
    <citation type="submission" date="2018-08" db="EMBL/GenBank/DDBJ databases">
        <title>Recombination of ecologically and evolutionarily significant loci maintains genetic cohesion in the Pseudomonas syringae species complex.</title>
        <authorList>
            <person name="Dillon M."/>
            <person name="Thakur S."/>
            <person name="Almeida R.N.D."/>
            <person name="Weir B.S."/>
            <person name="Guttman D.S."/>
        </authorList>
    </citation>
    <scope>NUCLEOTIDE SEQUENCE [LARGE SCALE GENOMIC DNA]</scope>
    <source>
        <strain evidence="8 14">ICMP 7846</strain>
    </source>
</reference>
<dbReference type="KEGG" id="paeb:NCGM1900_5618"/>
<dbReference type="InterPro" id="IPR036269">
    <property type="entry name" value="Rho_N_sf"/>
</dbReference>
<dbReference type="eggNOG" id="ENOG5032ZH9">
    <property type="taxonomic scope" value="Bacteria"/>
</dbReference>
<dbReference type="InterPro" id="IPR011112">
    <property type="entry name" value="Rho-like_N"/>
</dbReference>
<protein>
    <submittedName>
        <fullName evidence="10">Rho termination factor N-terminal domain-containing protein</fullName>
    </submittedName>
    <submittedName>
        <fullName evidence="4">Termination factor Rho</fullName>
    </submittedName>
</protein>
<dbReference type="EMBL" id="CVVU01000233">
    <property type="protein sequence ID" value="CRP61760.1"/>
    <property type="molecule type" value="Genomic_DNA"/>
</dbReference>
<name>A0A069Q1Z5_PSEAI</name>
<evidence type="ECO:0000313" key="10">
    <source>
        <dbReference type="EMBL" id="WOS77373.1"/>
    </source>
</evidence>
<reference evidence="3" key="1">
    <citation type="submission" date="2015-06" db="EMBL/GenBank/DDBJ databases">
        <authorList>
            <person name="Radhakrishnan R."/>
            <person name="Underwood A."/>
            <person name="Al-Shahib A."/>
        </authorList>
    </citation>
    <scope>NUCLEOTIDE SEQUENCE</scope>
    <source>
        <strain evidence="3">P19_London_7_VIM_2_05_10</strain>
    </source>
</reference>
<evidence type="ECO:0000313" key="5">
    <source>
        <dbReference type="EMBL" id="MZZ12387.1"/>
    </source>
</evidence>
<dbReference type="OMA" id="WATVNKD"/>
<evidence type="ECO:0000313" key="3">
    <source>
        <dbReference type="EMBL" id="CRP61760.1"/>
    </source>
</evidence>
<accession>A0A069Q1Z5</accession>
<evidence type="ECO:0000313" key="4">
    <source>
        <dbReference type="EMBL" id="MUI34339.1"/>
    </source>
</evidence>
<reference evidence="10" key="10">
    <citation type="submission" date="2023-06" db="EMBL/GenBank/DDBJ databases">
        <authorList>
            <consortium name="Clinical and Environmental Microbiology Branch: Whole genome sequencing antimicrobial resistance pathogens in the healthcare setting"/>
        </authorList>
    </citation>
    <scope>NUCLEOTIDE SEQUENCE</scope>
    <source>
        <strain evidence="10">2021CK-01020</strain>
    </source>
</reference>
<feature type="compositionally biased region" description="Basic and acidic residues" evidence="1">
    <location>
        <begin position="49"/>
        <end position="73"/>
    </location>
</feature>
<dbReference type="Proteomes" id="UP000194857">
    <property type="component" value="Unassembled WGS sequence"/>
</dbReference>
<dbReference type="Gene3D" id="1.10.720.10">
    <property type="match status" value="1"/>
</dbReference>
<evidence type="ECO:0000313" key="15">
    <source>
        <dbReference type="Proteomes" id="UP000284767"/>
    </source>
</evidence>
<dbReference type="EMBL" id="CP136986">
    <property type="protein sequence ID" value="WOS77373.1"/>
    <property type="molecule type" value="Genomic_DNA"/>
</dbReference>
<evidence type="ECO:0000313" key="8">
    <source>
        <dbReference type="EMBL" id="RMS45442.1"/>
    </source>
</evidence>
<dbReference type="Proteomes" id="UP000433532">
    <property type="component" value="Unassembled WGS sequence"/>
</dbReference>
<dbReference type="EMBL" id="WOAD01000002">
    <property type="protein sequence ID" value="MUI34339.1"/>
    <property type="molecule type" value="Genomic_DNA"/>
</dbReference>
<evidence type="ECO:0000313" key="16">
    <source>
        <dbReference type="Proteomes" id="UP000433532"/>
    </source>
</evidence>
<evidence type="ECO:0000313" key="14">
    <source>
        <dbReference type="Proteomes" id="UP000270834"/>
    </source>
</evidence>
<dbReference type="Proteomes" id="UP000284767">
    <property type="component" value="Unassembled WGS sequence"/>
</dbReference>
<accession>A0A1S1BZ76</accession>
<dbReference type="Proteomes" id="UP000644192">
    <property type="component" value="Unassembled WGS sequence"/>
</dbReference>
<evidence type="ECO:0000313" key="12">
    <source>
        <dbReference type="Proteomes" id="UP000194857"/>
    </source>
</evidence>
<reference evidence="7 13" key="5">
    <citation type="submission" date="2018-07" db="EMBL/GenBank/DDBJ databases">
        <title>Mechanisms of high-level aminoglycoside resistance among Gram-negative pathogens in Brazil.</title>
        <authorList>
            <person name="Ballaben A.S."/>
            <person name="Darini A.L.C."/>
            <person name="Doi Y."/>
        </authorList>
    </citation>
    <scope>NUCLEOTIDE SEQUENCE [LARGE SCALE GENOMIC DNA]</scope>
    <source>
        <strain evidence="7 13">B2-305</strain>
    </source>
</reference>
<dbReference type="GO" id="GO:0006353">
    <property type="term" value="P:DNA-templated transcription termination"/>
    <property type="evidence" value="ECO:0007669"/>
    <property type="project" value="InterPro"/>
</dbReference>
<dbReference type="Proteomes" id="UP000253594">
    <property type="component" value="Unassembled WGS sequence"/>
</dbReference>
<evidence type="ECO:0000313" key="9">
    <source>
        <dbReference type="EMBL" id="RPM20087.1"/>
    </source>
</evidence>
<evidence type="ECO:0000313" key="7">
    <source>
        <dbReference type="EMBL" id="RCI74591.1"/>
    </source>
</evidence>
<dbReference type="SUPFAM" id="SSF68912">
    <property type="entry name" value="Rho N-terminal domain-like"/>
    <property type="match status" value="1"/>
</dbReference>
<dbReference type="EMBL" id="NFFZ01000001">
    <property type="protein sequence ID" value="OTI66104.1"/>
    <property type="molecule type" value="Genomic_DNA"/>
</dbReference>
<evidence type="ECO:0000313" key="11">
    <source>
        <dbReference type="Proteomes" id="UP000045039"/>
    </source>
</evidence>
<dbReference type="Pfam" id="PF07498">
    <property type="entry name" value="Rho_N"/>
    <property type="match status" value="1"/>
</dbReference>
<proteinExistence type="predicted"/>
<reference evidence="4 16" key="8">
    <citation type="submission" date="2019-11" db="EMBL/GenBank/DDBJ databases">
        <title>Genomes of ocular Pseudomonas aeruginosa isolates.</title>
        <authorList>
            <person name="Khan M."/>
            <person name="Rice S.A."/>
            <person name="Willcox M.D.P."/>
            <person name="Stapleton F."/>
        </authorList>
    </citation>
    <scope>NUCLEOTIDE SEQUENCE [LARGE SCALE GENOMIC DNA]</scope>
    <source>
        <strain evidence="4 16">PA221</strain>
    </source>
</reference>
<gene>
    <name evidence="8" type="ORF">ALP65_01614</name>
    <name evidence="6" type="ORF">CAZ10_02120</name>
    <name evidence="7" type="ORF">DT376_12185</name>
    <name evidence="4" type="ORF">GNQ48_04915</name>
    <name evidence="5" type="ORF">GUL26_09015</name>
    <name evidence="9" type="ORF">IPC1295_07320</name>
    <name evidence="10" type="ORF">L4V69_33655</name>
    <name evidence="3" type="ORF">PAERUG_P19_London_7_VIM_2_05_10_05013</name>
</gene>
<feature type="domain" description="Rho termination factor-like N-terminal" evidence="2">
    <location>
        <begin position="102"/>
        <end position="133"/>
    </location>
</feature>
<dbReference type="EMBL" id="RBSQ01001323">
    <property type="protein sequence ID" value="RMS45442.1"/>
    <property type="molecule type" value="Genomic_DNA"/>
</dbReference>
<reference evidence="9 15" key="4">
    <citation type="submission" date="2017-08" db="EMBL/GenBank/DDBJ databases">
        <authorList>
            <person name="Feschi L."/>
            <person name="Jeukens J."/>
            <person name="Emond-Rheault J.-G."/>
            <person name="Kukavica-Ibrulj I."/>
            <person name="Boyle B."/>
            <person name="Levesque R.C."/>
        </authorList>
    </citation>
    <scope>NUCLEOTIDE SEQUENCE [LARGE SCALE GENOMIC DNA]</scope>
    <source>
        <strain evidence="9 15">PA-W36</strain>
    </source>
</reference>
<dbReference type="Proteomes" id="UP001297540">
    <property type="component" value="Chromosome"/>
</dbReference>
<dbReference type="Proteomes" id="UP000045039">
    <property type="component" value="Unassembled WGS sequence"/>
</dbReference>
<evidence type="ECO:0000313" key="6">
    <source>
        <dbReference type="EMBL" id="OTI66104.1"/>
    </source>
</evidence>
<feature type="compositionally biased region" description="Basic and acidic residues" evidence="1">
    <location>
        <begin position="1"/>
        <end position="36"/>
    </location>
</feature>
<dbReference type="Proteomes" id="UP000270834">
    <property type="component" value="Unassembled WGS sequence"/>
</dbReference>
<evidence type="ECO:0000259" key="2">
    <source>
        <dbReference type="Pfam" id="PF07498"/>
    </source>
</evidence>
<dbReference type="SMR" id="A0A069Q1Z5"/>
<reference evidence="9 15" key="7">
    <citation type="submission" date="2019-01" db="EMBL/GenBank/DDBJ databases">
        <title>The Pseudomonas aeruginosa pan-genome provides new insights on its population structure, horizontal gene transfer and pathogenicity.</title>
        <authorList>
            <person name="Freschi L."/>
            <person name="Vincent A.T."/>
            <person name="Jeukens J."/>
            <person name="Emond-Rheault J.-G."/>
            <person name="Kukavica-Ibrulj I."/>
            <person name="Dupont M.-J."/>
            <person name="Charette S.J."/>
            <person name="Boyle B."/>
            <person name="Levesque R.C."/>
        </authorList>
    </citation>
    <scope>NUCLEOTIDE SEQUENCE [LARGE SCALE GENOMIC DNA]</scope>
    <source>
        <strain evidence="9 15">PA-W36</strain>
    </source>
</reference>
<dbReference type="RefSeq" id="WP_003095492.1">
    <property type="nucleotide sequence ID" value="NZ_AP014622.1"/>
</dbReference>
<organism evidence="3 11">
    <name type="scientific">Pseudomonas aeruginosa</name>
    <dbReference type="NCBI Taxonomy" id="287"/>
    <lineage>
        <taxon>Bacteria</taxon>
        <taxon>Pseudomonadati</taxon>
        <taxon>Pseudomonadota</taxon>
        <taxon>Gammaproteobacteria</taxon>
        <taxon>Pseudomonadales</taxon>
        <taxon>Pseudomonadaceae</taxon>
        <taxon>Pseudomonas</taxon>
    </lineage>
</organism>
<feature type="region of interest" description="Disordered" evidence="1">
    <location>
        <begin position="1"/>
        <end position="135"/>
    </location>
</feature>
<dbReference type="EMBL" id="NSNE01000003">
    <property type="protein sequence ID" value="RPM20087.1"/>
    <property type="molecule type" value="Genomic_DNA"/>
</dbReference>
<reference evidence="11" key="2">
    <citation type="submission" date="2015-06" db="EMBL/GenBank/DDBJ databases">
        <authorList>
            <person name="Radhakrishnan Rajesh"/>
            <person name="Underwood Anthony"/>
            <person name="Al-Shahib Ali"/>
        </authorList>
    </citation>
    <scope>NUCLEOTIDE SEQUENCE [LARGE SCALE GENOMIC DNA]</scope>
    <source>
        <strain evidence="11">P19_London_7_VIM_2_05_10</strain>
    </source>
</reference>
<dbReference type="AlphaFoldDB" id="A0A069Q1Z5"/>
<evidence type="ECO:0000313" key="13">
    <source>
        <dbReference type="Proteomes" id="UP000253594"/>
    </source>
</evidence>
<reference evidence="10" key="11">
    <citation type="submission" date="2023-10" db="EMBL/GenBank/DDBJ databases">
        <title>Pathogen: clinical or host-associated sample.</title>
        <authorList>
            <person name="Hergert J."/>
            <person name="Casey R."/>
            <person name="Wagner J."/>
            <person name="Young E.L."/>
            <person name="Oakeson K.F."/>
        </authorList>
    </citation>
    <scope>NUCLEOTIDE SEQUENCE</scope>
    <source>
        <strain evidence="10">2021CK-01020</strain>
    </source>
</reference>